<dbReference type="GO" id="GO:0016787">
    <property type="term" value="F:hydrolase activity"/>
    <property type="evidence" value="ECO:0007669"/>
    <property type="project" value="UniProtKB-KW"/>
</dbReference>
<name>A0ABU8NJD8_9SPHI</name>
<dbReference type="InterPro" id="IPR006311">
    <property type="entry name" value="TAT_signal"/>
</dbReference>
<dbReference type="InterPro" id="IPR008928">
    <property type="entry name" value="6-hairpin_glycosidase_sf"/>
</dbReference>
<evidence type="ECO:0000313" key="4">
    <source>
        <dbReference type="Proteomes" id="UP001378956"/>
    </source>
</evidence>
<dbReference type="PROSITE" id="PS51318">
    <property type="entry name" value="TAT"/>
    <property type="match status" value="1"/>
</dbReference>
<dbReference type="PANTHER" id="PTHR12654">
    <property type="entry name" value="BILE ACID BETA-GLUCOSIDASE-RELATED"/>
    <property type="match status" value="1"/>
</dbReference>
<evidence type="ECO:0000259" key="2">
    <source>
        <dbReference type="Pfam" id="PF12215"/>
    </source>
</evidence>
<dbReference type="Proteomes" id="UP001378956">
    <property type="component" value="Unassembled WGS sequence"/>
</dbReference>
<sequence length="879" mass="98282">MKNNDNRRSFIKKITIGGIGLTAMPSVMMAEAGSDTPDKVNETLQASLKQDEKNIKRAYNTSYKNENLRRVAFPIGGLGSGMFCLEGSGAISHMSIRNRPEIFHEPNMFAAIAVKGKQTVARVLEGPIEEWKMFGQRGTGNGASGSNYGLPRFNSAVFTDRFPFATIDLEEKDIPLTTQILGWSPFIPTDEDNSSLPAGALEYKFTNNTSETIEAVFSYNARNFVLQGGQKGAIKKLSNGFILSQEGTTEKPHLKTDFAIFTHEPATVDYCWFRGGWFDPLTMVWNTIKEGKVKAQEPDSDAPGASLFVPFKLNAGEQKTIRLMMAWYVPDSDLHIGDVVVDPKKAESADCCVTPYAIGLEEKSTYNDRNYKPWYSSKFKGIEEAAAYWKDNYEELQKKSAIFRDAFYSSTLPPAVVEAVAANLTILKSPTVLRQYDGRLWSWEGCGDDGGCCHGSCTHVWNYAQAIPHLFPSLERSLRTTEFCENQNFEGHQQFRANMPISPAKHDFHAAADGQLGGIMKVYREWRISGDAIWLKKIYPMVKTSMDYAINTWDPRSKGIVEEPHHNTYDIEFWGPDGMCTSFYLGALNAIIKMGQFLKKDISKYKTLYTAGKKFMESELYNGEYFNQKIQWTGLNAPNPVNEKSFATQYTAEALEILKKEGPKYQYGTGCLSDGILGGWISRMCGLEEPLDVEKTKSHLLSVHKYNLKADLSDHVNPQRPSYAAGHEGGLLLCSWPKGGMLSLPFVYSNEVWTGIEYQVASHLMLMGQVNEGLDIVKACRDRYDGRVRNPFNEYECGHWYARAMSSYGMIQGLTGVRYDAVDKTLHVDSKVGDFTSFLSTNSGFGTVSFKDNKASLNIAYGKIPVKKVLIAGKETRLS</sequence>
<dbReference type="InterPro" id="IPR012341">
    <property type="entry name" value="6hp_glycosidase-like_sf"/>
</dbReference>
<dbReference type="InterPro" id="IPR006775">
    <property type="entry name" value="GH116_catalytic"/>
</dbReference>
<dbReference type="Pfam" id="PF04685">
    <property type="entry name" value="DUF608"/>
    <property type="match status" value="1"/>
</dbReference>
<evidence type="ECO:0000313" key="3">
    <source>
        <dbReference type="EMBL" id="MEJ2902366.1"/>
    </source>
</evidence>
<dbReference type="InterPro" id="IPR052566">
    <property type="entry name" value="Non-lysos_glucosylceramidase"/>
</dbReference>
<dbReference type="Pfam" id="PF12215">
    <property type="entry name" value="Glyco_hydr_116N"/>
    <property type="match status" value="1"/>
</dbReference>
<dbReference type="PANTHER" id="PTHR12654:SF0">
    <property type="entry name" value="NON-LYSOSOMAL GLUCOSYLCERAMIDASE"/>
    <property type="match status" value="1"/>
</dbReference>
<dbReference type="Gene3D" id="1.50.10.10">
    <property type="match status" value="1"/>
</dbReference>
<comment type="caution">
    <text evidence="3">The sequence shown here is derived from an EMBL/GenBank/DDBJ whole genome shotgun (WGS) entry which is preliminary data.</text>
</comment>
<feature type="domain" description="Glycosyl-hydrolase family 116 catalytic region" evidence="1">
    <location>
        <begin position="506"/>
        <end position="810"/>
    </location>
</feature>
<dbReference type="SUPFAM" id="SSF48208">
    <property type="entry name" value="Six-hairpin glycosidases"/>
    <property type="match status" value="1"/>
</dbReference>
<protein>
    <submittedName>
        <fullName evidence="3">GH116 family glycosyl hydrolase</fullName>
    </submittedName>
</protein>
<dbReference type="EMBL" id="JBBEUB010000002">
    <property type="protein sequence ID" value="MEJ2902366.1"/>
    <property type="molecule type" value="Genomic_DNA"/>
</dbReference>
<reference evidence="3 4" key="1">
    <citation type="submission" date="2024-03" db="EMBL/GenBank/DDBJ databases">
        <title>Sequence of Lycoming College Course Isolates.</title>
        <authorList>
            <person name="Plotts O."/>
            <person name="Newman J."/>
        </authorList>
    </citation>
    <scope>NUCLEOTIDE SEQUENCE [LARGE SCALE GENOMIC DNA]</scope>
    <source>
        <strain evidence="3 4">CJB-3</strain>
    </source>
</reference>
<keyword evidence="3" id="KW-0378">Hydrolase</keyword>
<accession>A0ABU8NJD8</accession>
<evidence type="ECO:0000259" key="1">
    <source>
        <dbReference type="Pfam" id="PF04685"/>
    </source>
</evidence>
<gene>
    <name evidence="3" type="ORF">WAE58_08010</name>
</gene>
<dbReference type="InterPro" id="IPR024462">
    <property type="entry name" value="GH116_N"/>
</dbReference>
<feature type="domain" description="Glycosyl-hydrolase family 116 N-terminal" evidence="2">
    <location>
        <begin position="72"/>
        <end position="395"/>
    </location>
</feature>
<organism evidence="3 4">
    <name type="scientific">Pedobacter panaciterrae</name>
    <dbReference type="NCBI Taxonomy" id="363849"/>
    <lineage>
        <taxon>Bacteria</taxon>
        <taxon>Pseudomonadati</taxon>
        <taxon>Bacteroidota</taxon>
        <taxon>Sphingobacteriia</taxon>
        <taxon>Sphingobacteriales</taxon>
        <taxon>Sphingobacteriaceae</taxon>
        <taxon>Pedobacter</taxon>
    </lineage>
</organism>
<proteinExistence type="predicted"/>
<dbReference type="RefSeq" id="WP_337716074.1">
    <property type="nucleotide sequence ID" value="NZ_JBBEUB010000002.1"/>
</dbReference>
<keyword evidence="4" id="KW-1185">Reference proteome</keyword>